<dbReference type="PANTHER" id="PTHR21240:SF19">
    <property type="entry name" value="CATALYTIC_ HYDROLASE"/>
    <property type="match status" value="1"/>
</dbReference>
<gene>
    <name evidence="3" type="ORF">E8M01_06700</name>
</gene>
<dbReference type="GO" id="GO:0016787">
    <property type="term" value="F:hydrolase activity"/>
    <property type="evidence" value="ECO:0007669"/>
    <property type="project" value="UniProtKB-KW"/>
</dbReference>
<accession>A0A4D7AYT5</accession>
<dbReference type="InterPro" id="IPR032466">
    <property type="entry name" value="Metal_Hydrolase"/>
</dbReference>
<dbReference type="AlphaFoldDB" id="A0A4D7AYT5"/>
<reference evidence="3 4" key="1">
    <citation type="submission" date="2019-04" db="EMBL/GenBank/DDBJ databases">
        <title>Phreatobacter aquaticus sp. nov.</title>
        <authorList>
            <person name="Choi A."/>
        </authorList>
    </citation>
    <scope>NUCLEOTIDE SEQUENCE [LARGE SCALE GENOMIC DNA]</scope>
    <source>
        <strain evidence="3 4">KCTC 52518</strain>
    </source>
</reference>
<dbReference type="Pfam" id="PF04909">
    <property type="entry name" value="Amidohydro_2"/>
    <property type="match status" value="1"/>
</dbReference>
<keyword evidence="3" id="KW-0378">Hydrolase</keyword>
<name>A0A4D7AYT5_9HYPH</name>
<dbReference type="KEGG" id="pstg:E8M01_06700"/>
<dbReference type="SUPFAM" id="SSF51556">
    <property type="entry name" value="Metallo-dependent hydrolases"/>
    <property type="match status" value="1"/>
</dbReference>
<dbReference type="PANTHER" id="PTHR21240">
    <property type="entry name" value="2-AMINO-3-CARBOXYLMUCONATE-6-SEMIALDEHYDE DECARBOXYLASE"/>
    <property type="match status" value="1"/>
</dbReference>
<dbReference type="GO" id="GO:0016831">
    <property type="term" value="F:carboxy-lyase activity"/>
    <property type="evidence" value="ECO:0007669"/>
    <property type="project" value="InterPro"/>
</dbReference>
<dbReference type="InterPro" id="IPR032465">
    <property type="entry name" value="ACMSD"/>
</dbReference>
<evidence type="ECO:0000313" key="3">
    <source>
        <dbReference type="EMBL" id="QCI63963.1"/>
    </source>
</evidence>
<evidence type="ECO:0000259" key="2">
    <source>
        <dbReference type="Pfam" id="PF04909"/>
    </source>
</evidence>
<evidence type="ECO:0000313" key="4">
    <source>
        <dbReference type="Proteomes" id="UP000298781"/>
    </source>
</evidence>
<keyword evidence="4" id="KW-1185">Reference proteome</keyword>
<dbReference type="InterPro" id="IPR006680">
    <property type="entry name" value="Amidohydro-rel"/>
</dbReference>
<feature type="domain" description="Amidohydrolase-related" evidence="2">
    <location>
        <begin position="74"/>
        <end position="282"/>
    </location>
</feature>
<keyword evidence="1" id="KW-0456">Lyase</keyword>
<dbReference type="OrthoDB" id="9799024at2"/>
<sequence>MIIDYGSRPPVPAFGPKGAQHLARYRQVYSSSESAAEALQGDLEGYLAEYDKANVSHICVKARDLETTYGWRIRNEDVAEFCQSQGPRFIGFAGVDPNKGMTAVRELDHAIRNLGLRGLNLQCFEHKMAINDRRMYPLYAKCIELDIPVNIHCSINFATSTLMRFGHPSLLDEVMVDFPELRVCASPPGFPWVHELIGVAWRHANVSIGLVAVRPKYLAVAGSGYEPLLQYGRTVLKDRIIFGSAYPLGPIGRAIDEIRSLPIDDDVRHLWLYDNARRFLGLPLETAA</sequence>
<protein>
    <submittedName>
        <fullName evidence="3">Amidohydrolase</fullName>
    </submittedName>
</protein>
<dbReference type="Gene3D" id="3.20.20.140">
    <property type="entry name" value="Metal-dependent hydrolases"/>
    <property type="match status" value="1"/>
</dbReference>
<organism evidence="3 4">
    <name type="scientific">Phreatobacter stygius</name>
    <dbReference type="NCBI Taxonomy" id="1940610"/>
    <lineage>
        <taxon>Bacteria</taxon>
        <taxon>Pseudomonadati</taxon>
        <taxon>Pseudomonadota</taxon>
        <taxon>Alphaproteobacteria</taxon>
        <taxon>Hyphomicrobiales</taxon>
        <taxon>Phreatobacteraceae</taxon>
        <taxon>Phreatobacter</taxon>
    </lineage>
</organism>
<dbReference type="Proteomes" id="UP000298781">
    <property type="component" value="Chromosome"/>
</dbReference>
<evidence type="ECO:0000256" key="1">
    <source>
        <dbReference type="ARBA" id="ARBA00023239"/>
    </source>
</evidence>
<dbReference type="RefSeq" id="WP_136959419.1">
    <property type="nucleotide sequence ID" value="NZ_CP039690.1"/>
</dbReference>
<dbReference type="EMBL" id="CP039690">
    <property type="protein sequence ID" value="QCI63963.1"/>
    <property type="molecule type" value="Genomic_DNA"/>
</dbReference>
<proteinExistence type="predicted"/>